<dbReference type="InterPro" id="IPR005829">
    <property type="entry name" value="Sugar_transporter_CS"/>
</dbReference>
<dbReference type="Gene3D" id="1.20.1250.20">
    <property type="entry name" value="MFS general substrate transporter like domains"/>
    <property type="match status" value="2"/>
</dbReference>
<protein>
    <submittedName>
        <fullName evidence="9">MFS transporter</fullName>
    </submittedName>
</protein>
<comment type="subcellular location">
    <subcellularLocation>
        <location evidence="1">Cell membrane</location>
        <topology evidence="1">Multi-pass membrane protein</topology>
    </subcellularLocation>
</comment>
<dbReference type="PANTHER" id="PTHR23511">
    <property type="entry name" value="SYNAPTIC VESICLE GLYCOPROTEIN 2"/>
    <property type="match status" value="1"/>
</dbReference>
<evidence type="ECO:0000256" key="5">
    <source>
        <dbReference type="ARBA" id="ARBA00023136"/>
    </source>
</evidence>
<feature type="transmembrane region" description="Helical" evidence="7">
    <location>
        <begin position="523"/>
        <end position="547"/>
    </location>
</feature>
<evidence type="ECO:0000256" key="1">
    <source>
        <dbReference type="ARBA" id="ARBA00004651"/>
    </source>
</evidence>
<dbReference type="PROSITE" id="PS00217">
    <property type="entry name" value="SUGAR_TRANSPORT_2"/>
    <property type="match status" value="1"/>
</dbReference>
<feature type="transmembrane region" description="Helical" evidence="7">
    <location>
        <begin position="161"/>
        <end position="180"/>
    </location>
</feature>
<feature type="compositionally biased region" description="Low complexity" evidence="6">
    <location>
        <begin position="336"/>
        <end position="356"/>
    </location>
</feature>
<dbReference type="PANTHER" id="PTHR23511:SF34">
    <property type="entry name" value="SYNAPTIC VESICLE GLYCOPROTEIN 2"/>
    <property type="match status" value="1"/>
</dbReference>
<feature type="compositionally biased region" description="Basic and acidic residues" evidence="6">
    <location>
        <begin position="1"/>
        <end position="25"/>
    </location>
</feature>
<proteinExistence type="predicted"/>
<gene>
    <name evidence="9" type="ORF">KG103_16790</name>
</gene>
<keyword evidence="5 7" id="KW-0472">Membrane</keyword>
<dbReference type="Proteomes" id="UP000677804">
    <property type="component" value="Chromosome"/>
</dbReference>
<dbReference type="PROSITE" id="PS50850">
    <property type="entry name" value="MFS"/>
    <property type="match status" value="1"/>
</dbReference>
<feature type="transmembrane region" description="Helical" evidence="7">
    <location>
        <begin position="130"/>
        <end position="152"/>
    </location>
</feature>
<feature type="transmembrane region" description="Helical" evidence="7">
    <location>
        <begin position="219"/>
        <end position="242"/>
    </location>
</feature>
<feature type="transmembrane region" description="Helical" evidence="7">
    <location>
        <begin position="377"/>
        <end position="401"/>
    </location>
</feature>
<keyword evidence="4 7" id="KW-1133">Transmembrane helix</keyword>
<evidence type="ECO:0000256" key="4">
    <source>
        <dbReference type="ARBA" id="ARBA00022989"/>
    </source>
</evidence>
<feature type="transmembrane region" description="Helical" evidence="7">
    <location>
        <begin position="413"/>
        <end position="432"/>
    </location>
</feature>
<dbReference type="CDD" id="cd17316">
    <property type="entry name" value="MFS_SV2_like"/>
    <property type="match status" value="1"/>
</dbReference>
<evidence type="ECO:0000313" key="9">
    <source>
        <dbReference type="EMBL" id="QVI64371.1"/>
    </source>
</evidence>
<feature type="transmembrane region" description="Helical" evidence="7">
    <location>
        <begin position="100"/>
        <end position="124"/>
    </location>
</feature>
<evidence type="ECO:0000256" key="2">
    <source>
        <dbReference type="ARBA" id="ARBA00022448"/>
    </source>
</evidence>
<feature type="transmembrane region" description="Helical" evidence="7">
    <location>
        <begin position="186"/>
        <end position="207"/>
    </location>
</feature>
<evidence type="ECO:0000256" key="6">
    <source>
        <dbReference type="SAM" id="MobiDB-lite"/>
    </source>
</evidence>
<accession>A0ABX8DAW0</accession>
<feature type="region of interest" description="Disordered" evidence="6">
    <location>
        <begin position="336"/>
        <end position="357"/>
    </location>
</feature>
<feature type="region of interest" description="Disordered" evidence="6">
    <location>
        <begin position="1"/>
        <end position="83"/>
    </location>
</feature>
<dbReference type="Pfam" id="PF00083">
    <property type="entry name" value="Sugar_tr"/>
    <property type="match status" value="2"/>
</dbReference>
<name>A0ABX8DAW0_9CELL</name>
<feature type="domain" description="Major facilitator superfamily (MFS) profile" evidence="8">
    <location>
        <begin position="95"/>
        <end position="552"/>
    </location>
</feature>
<feature type="transmembrane region" description="Helical" evidence="7">
    <location>
        <begin position="441"/>
        <end position="458"/>
    </location>
</feature>
<dbReference type="InterPro" id="IPR005828">
    <property type="entry name" value="MFS_sugar_transport-like"/>
</dbReference>
<evidence type="ECO:0000313" key="10">
    <source>
        <dbReference type="Proteomes" id="UP000677804"/>
    </source>
</evidence>
<evidence type="ECO:0000256" key="7">
    <source>
        <dbReference type="SAM" id="Phobius"/>
    </source>
</evidence>
<evidence type="ECO:0000259" key="8">
    <source>
        <dbReference type="PROSITE" id="PS50850"/>
    </source>
</evidence>
<feature type="transmembrane region" description="Helical" evidence="7">
    <location>
        <begin position="498"/>
        <end position="517"/>
    </location>
</feature>
<feature type="transmembrane region" description="Helical" evidence="7">
    <location>
        <begin position="464"/>
        <end position="486"/>
    </location>
</feature>
<keyword evidence="2" id="KW-0813">Transport</keyword>
<organism evidence="9 10">
    <name type="scientific">Cellulomonas wangleii</name>
    <dbReference type="NCBI Taxonomy" id="2816956"/>
    <lineage>
        <taxon>Bacteria</taxon>
        <taxon>Bacillati</taxon>
        <taxon>Actinomycetota</taxon>
        <taxon>Actinomycetes</taxon>
        <taxon>Micrococcales</taxon>
        <taxon>Cellulomonadaceae</taxon>
        <taxon>Cellulomonas</taxon>
    </lineage>
</organism>
<evidence type="ECO:0000256" key="3">
    <source>
        <dbReference type="ARBA" id="ARBA00022692"/>
    </source>
</evidence>
<dbReference type="SUPFAM" id="SSF103473">
    <property type="entry name" value="MFS general substrate transporter"/>
    <property type="match status" value="1"/>
</dbReference>
<dbReference type="InterPro" id="IPR020846">
    <property type="entry name" value="MFS_dom"/>
</dbReference>
<dbReference type="InterPro" id="IPR036259">
    <property type="entry name" value="MFS_trans_sf"/>
</dbReference>
<feature type="transmembrane region" description="Helical" evidence="7">
    <location>
        <begin position="248"/>
        <end position="266"/>
    </location>
</feature>
<dbReference type="PROSITE" id="PS00216">
    <property type="entry name" value="SUGAR_TRANSPORT_1"/>
    <property type="match status" value="1"/>
</dbReference>
<keyword evidence="3 7" id="KW-0812">Transmembrane</keyword>
<keyword evidence="10" id="KW-1185">Reference proteome</keyword>
<sequence length="556" mass="56544">MRSGADDVAARPTDRARPPAPDRPRAGRPGGTVTGQDVPFDTPEADGVPSGPRGRAAHPAERAGAPSTVPVGAGSAGDPATRLDGLPVTRRHVRLLLGSGVGWTFDAMDVGLISFVIAQLAVVWGTDATALGWIASAGFVGMAVGAALGGLLADRIGRRQVFALTLLVYGLATGASALAGGVAVLMALRFVVGLGLGAELPVASTLVSEFAPPRIRGRAVVVLESFWAVGWMLAAVVGYLVVPLGDDGWRWALALGALPAVYAVVVRRGLPESVRFLLARGRHEEADRVVADLEASPAVGHRGLTGAQVRDRAAADGGAPAGTVAAGSTAAGTVAAGPPVAAPADGPAAPADEPAAPEGPPRLAALWAPGLRRRTTALWVVWFAVNFSYYGAFIWLPSLLAADGHTLVRSFEYTLIITLGQLPGYAAAAVLVETWGRRRTLAAFLAGSAVAAGLFAVASGDVQIVGAGLLLSFFNLGAWGALYAVTPELYPTRVRSTGAGWAAGIGRTASVLAPLAVPQLRELGGTGLLFAVFAAVFVVAALGALALPERTGESLT</sequence>
<reference evidence="9 10" key="1">
    <citation type="submission" date="2021-05" db="EMBL/GenBank/DDBJ databases">
        <title>Novel species in genus Cellulomonas.</title>
        <authorList>
            <person name="Zhang G."/>
        </authorList>
    </citation>
    <scope>NUCLEOTIDE SEQUENCE [LARGE SCALE GENOMIC DNA]</scope>
    <source>
        <strain evidence="10">zg-ZUI222</strain>
    </source>
</reference>
<dbReference type="EMBL" id="CP074405">
    <property type="protein sequence ID" value="QVI64371.1"/>
    <property type="molecule type" value="Genomic_DNA"/>
</dbReference>